<comment type="subcellular location">
    <subcellularLocation>
        <location evidence="1">Membrane</location>
        <topology evidence="1">Multi-pass membrane protein</topology>
    </subcellularLocation>
</comment>
<feature type="domain" description="ABC-2 type transporter transmembrane" evidence="7">
    <location>
        <begin position="16"/>
        <end position="207"/>
    </location>
</feature>
<dbReference type="GO" id="GO:0140359">
    <property type="term" value="F:ABC-type transporter activity"/>
    <property type="evidence" value="ECO:0007669"/>
    <property type="project" value="InterPro"/>
</dbReference>
<evidence type="ECO:0000256" key="2">
    <source>
        <dbReference type="ARBA" id="ARBA00022448"/>
    </source>
</evidence>
<feature type="transmembrane region" description="Helical" evidence="6">
    <location>
        <begin position="35"/>
        <end position="54"/>
    </location>
</feature>
<keyword evidence="2" id="KW-0813">Transport</keyword>
<evidence type="ECO:0000256" key="6">
    <source>
        <dbReference type="SAM" id="Phobius"/>
    </source>
</evidence>
<evidence type="ECO:0000256" key="1">
    <source>
        <dbReference type="ARBA" id="ARBA00004141"/>
    </source>
</evidence>
<accession>A0A2M7G8M3</accession>
<dbReference type="PANTHER" id="PTHR48041">
    <property type="entry name" value="ABC TRANSPORTER G FAMILY MEMBER 28"/>
    <property type="match status" value="1"/>
</dbReference>
<feature type="transmembrane region" description="Helical" evidence="6">
    <location>
        <begin position="166"/>
        <end position="185"/>
    </location>
</feature>
<dbReference type="PANTHER" id="PTHR48041:SF139">
    <property type="entry name" value="PROTEIN SCARLET"/>
    <property type="match status" value="1"/>
</dbReference>
<feature type="transmembrane region" description="Helical" evidence="6">
    <location>
        <begin position="136"/>
        <end position="159"/>
    </location>
</feature>
<evidence type="ECO:0000256" key="4">
    <source>
        <dbReference type="ARBA" id="ARBA00022989"/>
    </source>
</evidence>
<dbReference type="Proteomes" id="UP000231019">
    <property type="component" value="Unassembled WGS sequence"/>
</dbReference>
<feature type="transmembrane region" description="Helical" evidence="6">
    <location>
        <begin position="60"/>
        <end position="79"/>
    </location>
</feature>
<dbReference type="AlphaFoldDB" id="A0A2M7G8M3"/>
<dbReference type="Pfam" id="PF01061">
    <property type="entry name" value="ABC2_membrane"/>
    <property type="match status" value="1"/>
</dbReference>
<evidence type="ECO:0000256" key="3">
    <source>
        <dbReference type="ARBA" id="ARBA00022692"/>
    </source>
</evidence>
<protein>
    <recommendedName>
        <fullName evidence="7">ABC-2 type transporter transmembrane domain-containing protein</fullName>
    </recommendedName>
</protein>
<dbReference type="EMBL" id="PFFQ01000012">
    <property type="protein sequence ID" value="PIW18452.1"/>
    <property type="molecule type" value="Genomic_DNA"/>
</dbReference>
<dbReference type="GO" id="GO:0016020">
    <property type="term" value="C:membrane"/>
    <property type="evidence" value="ECO:0007669"/>
    <property type="project" value="UniProtKB-SubCell"/>
</dbReference>
<evidence type="ECO:0000259" key="7">
    <source>
        <dbReference type="Pfam" id="PF01061"/>
    </source>
</evidence>
<dbReference type="InterPro" id="IPR050352">
    <property type="entry name" value="ABCG_transporters"/>
</dbReference>
<evidence type="ECO:0000313" key="9">
    <source>
        <dbReference type="Proteomes" id="UP000231019"/>
    </source>
</evidence>
<keyword evidence="4 6" id="KW-1133">Transmembrane helix</keyword>
<feature type="transmembrane region" description="Helical" evidence="6">
    <location>
        <begin position="99"/>
        <end position="124"/>
    </location>
</feature>
<organism evidence="8 9">
    <name type="scientific">bacterium (Candidatus Blackallbacteria) CG17_big_fil_post_rev_8_21_14_2_50_48_46</name>
    <dbReference type="NCBI Taxonomy" id="2014261"/>
    <lineage>
        <taxon>Bacteria</taxon>
        <taxon>Candidatus Blackallbacteria</taxon>
    </lineage>
</organism>
<evidence type="ECO:0000313" key="8">
    <source>
        <dbReference type="EMBL" id="PIW18452.1"/>
    </source>
</evidence>
<proteinExistence type="predicted"/>
<keyword evidence="3 6" id="KW-0812">Transmembrane</keyword>
<keyword evidence="5 6" id="KW-0472">Membrane</keyword>
<evidence type="ECO:0000256" key="5">
    <source>
        <dbReference type="ARBA" id="ARBA00023136"/>
    </source>
</evidence>
<comment type="caution">
    <text evidence="8">The sequence shown here is derived from an EMBL/GenBank/DDBJ whole genome shotgun (WGS) entry which is preliminary data.</text>
</comment>
<name>A0A2M7G8M3_9BACT</name>
<dbReference type="InterPro" id="IPR013525">
    <property type="entry name" value="ABC2_TM"/>
</dbReference>
<gene>
    <name evidence="8" type="ORF">COW36_03950</name>
</gene>
<sequence>MMATKTERSGWIDFYQAGVLSERYLDVFLSDFPSLFLLIFQPLAVAICAGLVWRGGQGTANLYFVMVFSSVFFGCVNACREIVKERIIFSRERLVGLQIPAYIASKFWVLSIFALGQSLLFYLGLRYFLVLEGNPLFVLLTLYFSIVAGTALGLCISAFVSADVMAMTLVPVALIPQLLFSKIVMPNKSLTGAVLWMEKLTLVKWSYLSIEELVKPTPAWNLVLQGWGVLWLMSLAFVLLSALILKLKESF</sequence>
<reference evidence="8 9" key="1">
    <citation type="submission" date="2017-09" db="EMBL/GenBank/DDBJ databases">
        <title>Depth-based differentiation of microbial function through sediment-hosted aquifers and enrichment of novel symbionts in the deep terrestrial subsurface.</title>
        <authorList>
            <person name="Probst A.J."/>
            <person name="Ladd B."/>
            <person name="Jarett J.K."/>
            <person name="Geller-Mcgrath D.E."/>
            <person name="Sieber C.M."/>
            <person name="Emerson J.B."/>
            <person name="Anantharaman K."/>
            <person name="Thomas B.C."/>
            <person name="Malmstrom R."/>
            <person name="Stieglmeier M."/>
            <person name="Klingl A."/>
            <person name="Woyke T."/>
            <person name="Ryan C.M."/>
            <person name="Banfield J.F."/>
        </authorList>
    </citation>
    <scope>NUCLEOTIDE SEQUENCE [LARGE SCALE GENOMIC DNA]</scope>
    <source>
        <strain evidence="8">CG17_big_fil_post_rev_8_21_14_2_50_48_46</strain>
    </source>
</reference>
<feature type="transmembrane region" description="Helical" evidence="6">
    <location>
        <begin position="222"/>
        <end position="245"/>
    </location>
</feature>